<dbReference type="PANTHER" id="PTHR46889">
    <property type="entry name" value="TRANSPOSASE INSF FOR INSERTION SEQUENCE IS3B-RELATED"/>
    <property type="match status" value="1"/>
</dbReference>
<organism evidence="4 5">
    <name type="scientific">Collinsella tanakaei</name>
    <dbReference type="NCBI Taxonomy" id="626935"/>
    <lineage>
        <taxon>Bacteria</taxon>
        <taxon>Bacillati</taxon>
        <taxon>Actinomycetota</taxon>
        <taxon>Coriobacteriia</taxon>
        <taxon>Coriobacteriales</taxon>
        <taxon>Coriobacteriaceae</taxon>
        <taxon>Collinsella</taxon>
    </lineage>
</organism>
<dbReference type="GO" id="GO:0015074">
    <property type="term" value="P:DNA integration"/>
    <property type="evidence" value="ECO:0007669"/>
    <property type="project" value="InterPro"/>
</dbReference>
<gene>
    <name evidence="4" type="ORF">DXC81_05560</name>
</gene>
<dbReference type="Pfam" id="PF00665">
    <property type="entry name" value="rve"/>
    <property type="match status" value="1"/>
</dbReference>
<evidence type="ECO:0000256" key="1">
    <source>
        <dbReference type="ARBA" id="ARBA00002286"/>
    </source>
</evidence>
<reference evidence="4 5" key="1">
    <citation type="submission" date="2018-08" db="EMBL/GenBank/DDBJ databases">
        <title>A genome reference for cultivated species of the human gut microbiota.</title>
        <authorList>
            <person name="Zou Y."/>
            <person name="Xue W."/>
            <person name="Luo G."/>
        </authorList>
    </citation>
    <scope>NUCLEOTIDE SEQUENCE [LARGE SCALE GENOMIC DNA]</scope>
    <source>
        <strain evidence="4 5">TF08-14</strain>
    </source>
</reference>
<feature type="region of interest" description="Disordered" evidence="2">
    <location>
        <begin position="31"/>
        <end position="81"/>
    </location>
</feature>
<feature type="domain" description="Integrase catalytic" evidence="3">
    <location>
        <begin position="323"/>
        <end position="487"/>
    </location>
</feature>
<dbReference type="InterPro" id="IPR012337">
    <property type="entry name" value="RNaseH-like_sf"/>
</dbReference>
<sequence>MVQGLSGAWGGQAPEAAAGAQVHLGDEAGCRGLLPRARKEPRRDHAQDGLSRQQGVPLRLDRRARPRQRRYRGPSPKAGPVPLAEKIQAVAEPGSRCGTAAEVAEKHGVPRTAPYVWRRETMGDDAGDTEEKGVPVSKESGGLPDGIEVLQDMLREAKMQLRKVQLEPGVRQATLEIVKKDQGADPELLTNEEKAAMVEALRAEYRLCEILPVAGMAKSSYEYARSAQAGGEAEERAAARKAVIEAFEASGGTYGYRRVYAQVNADAGDGAAIGEWTVRGIMGDEGLVACAARKKRRYSSYEGEISEAPENLLRDERGRHHFRSNKPSELWITDVTEFRIPAGKVYLSPIVDCFDGMPLSWSISTSPDAEMANSSLLGACKWLNEGDHPKIHSDRGCHYRWPGWIRICDENGLVRSMSRKGCSPDNAGCEGFFGRLKIEFFHGCDWAGVTLEEFMDMLDAYLRWYRDVRIKGDLDYRSPMQYRRDLCLLAA</sequence>
<dbReference type="SUPFAM" id="SSF53098">
    <property type="entry name" value="Ribonuclease H-like"/>
    <property type="match status" value="1"/>
</dbReference>
<dbReference type="Proteomes" id="UP000260943">
    <property type="component" value="Unassembled WGS sequence"/>
</dbReference>
<comment type="function">
    <text evidence="1">Involved in the transposition of the insertion sequence.</text>
</comment>
<dbReference type="InterPro" id="IPR036397">
    <property type="entry name" value="RNaseH_sf"/>
</dbReference>
<dbReference type="PROSITE" id="PS50994">
    <property type="entry name" value="INTEGRASE"/>
    <property type="match status" value="1"/>
</dbReference>
<dbReference type="InterPro" id="IPR001584">
    <property type="entry name" value="Integrase_cat-core"/>
</dbReference>
<dbReference type="AlphaFoldDB" id="A0A3E4QTV0"/>
<dbReference type="NCBIfam" id="NF033516">
    <property type="entry name" value="transpos_IS3"/>
    <property type="match status" value="1"/>
</dbReference>
<proteinExistence type="predicted"/>
<dbReference type="InterPro" id="IPR050900">
    <property type="entry name" value="Transposase_IS3/IS150/IS904"/>
</dbReference>
<dbReference type="InterPro" id="IPR048020">
    <property type="entry name" value="Transpos_IS3"/>
</dbReference>
<dbReference type="Gene3D" id="3.30.420.10">
    <property type="entry name" value="Ribonuclease H-like superfamily/Ribonuclease H"/>
    <property type="match status" value="1"/>
</dbReference>
<dbReference type="PANTHER" id="PTHR46889:SF4">
    <property type="entry name" value="TRANSPOSASE INSO FOR INSERTION SEQUENCE ELEMENT IS911B-RELATED"/>
    <property type="match status" value="1"/>
</dbReference>
<feature type="compositionally biased region" description="Basic residues" evidence="2">
    <location>
        <begin position="62"/>
        <end position="72"/>
    </location>
</feature>
<name>A0A3E4QTV0_9ACTN</name>
<dbReference type="Pfam" id="PF13333">
    <property type="entry name" value="rve_2"/>
    <property type="match status" value="1"/>
</dbReference>
<dbReference type="InterPro" id="IPR025948">
    <property type="entry name" value="HTH-like_dom"/>
</dbReference>
<comment type="caution">
    <text evidence="4">The sequence shown here is derived from an EMBL/GenBank/DDBJ whole genome shotgun (WGS) entry which is preliminary data.</text>
</comment>
<dbReference type="EMBL" id="QSRJ01000005">
    <property type="protein sequence ID" value="RGL10497.1"/>
    <property type="molecule type" value="Genomic_DNA"/>
</dbReference>
<dbReference type="GO" id="GO:0003676">
    <property type="term" value="F:nucleic acid binding"/>
    <property type="evidence" value="ECO:0007669"/>
    <property type="project" value="InterPro"/>
</dbReference>
<evidence type="ECO:0000313" key="5">
    <source>
        <dbReference type="Proteomes" id="UP000260943"/>
    </source>
</evidence>
<evidence type="ECO:0000313" key="4">
    <source>
        <dbReference type="EMBL" id="RGL10497.1"/>
    </source>
</evidence>
<protein>
    <submittedName>
        <fullName evidence="4">IS3 family transposase</fullName>
    </submittedName>
</protein>
<feature type="region of interest" description="Disordered" evidence="2">
    <location>
        <begin position="123"/>
        <end position="144"/>
    </location>
</feature>
<feature type="compositionally biased region" description="Basic and acidic residues" evidence="2">
    <location>
        <begin position="37"/>
        <end position="47"/>
    </location>
</feature>
<dbReference type="RefSeq" id="WP_117679553.1">
    <property type="nucleotide sequence ID" value="NZ_QSRJ01000005.1"/>
</dbReference>
<evidence type="ECO:0000256" key="2">
    <source>
        <dbReference type="SAM" id="MobiDB-lite"/>
    </source>
</evidence>
<accession>A0A3E4QTV0</accession>
<dbReference type="Pfam" id="PF13276">
    <property type="entry name" value="HTH_21"/>
    <property type="match status" value="1"/>
</dbReference>
<evidence type="ECO:0000259" key="3">
    <source>
        <dbReference type="PROSITE" id="PS50994"/>
    </source>
</evidence>